<feature type="chain" id="PRO_5031113932" evidence="1">
    <location>
        <begin position="34"/>
        <end position="279"/>
    </location>
</feature>
<protein>
    <submittedName>
        <fullName evidence="3">DsbC/DsbD-like thiol-disulfide interchange protein</fullName>
    </submittedName>
</protein>
<dbReference type="InterPro" id="IPR028250">
    <property type="entry name" value="DsbDN"/>
</dbReference>
<dbReference type="EMBL" id="JACIEK010000006">
    <property type="protein sequence ID" value="MBB3998820.1"/>
    <property type="molecule type" value="Genomic_DNA"/>
</dbReference>
<gene>
    <name evidence="3" type="ORF">GGR04_002668</name>
</gene>
<dbReference type="RefSeq" id="WP_183200338.1">
    <property type="nucleotide sequence ID" value="NZ_JACIEK010000006.1"/>
</dbReference>
<evidence type="ECO:0000313" key="4">
    <source>
        <dbReference type="Proteomes" id="UP000542776"/>
    </source>
</evidence>
<evidence type="ECO:0000313" key="3">
    <source>
        <dbReference type="EMBL" id="MBB3998820.1"/>
    </source>
</evidence>
<comment type="caution">
    <text evidence="3">The sequence shown here is derived from an EMBL/GenBank/DDBJ whole genome shotgun (WGS) entry which is preliminary data.</text>
</comment>
<name>A0A7W6MK84_9HYPH</name>
<keyword evidence="1" id="KW-0732">Signal</keyword>
<dbReference type="Pfam" id="PF11412">
    <property type="entry name" value="DsbD_N"/>
    <property type="match status" value="1"/>
</dbReference>
<feature type="signal peptide" evidence="1">
    <location>
        <begin position="1"/>
        <end position="33"/>
    </location>
</feature>
<sequence length="279" mass="28992">MSDTLPSSLARRRSRLLARSVIALLALSHGARAADQIRHEAATVTLRLLPADETGEVRGALVIDLEPGWKTYWIAPGPVGLAPDLRFDRSAGLGPVAVDYPVPIRFHEGSDVSVGYDAPTAFALRSSLATGASPVLRADLLLGVCREICVPLQASLEARPDPGLSSQAAVASAFAALPDEAPTSSTIAARLSPDGREIAVTTDLPRTDGALAALFVGGPAGWTFGLPVAHDDPAHPGMLAFTIPVERRSVGPSGSLHVDLLLTSGETARLSRSLAVSLP</sequence>
<dbReference type="Proteomes" id="UP000542776">
    <property type="component" value="Unassembled WGS sequence"/>
</dbReference>
<feature type="domain" description="Thiol:disulfide interchange protein DsbD N-terminal" evidence="2">
    <location>
        <begin position="54"/>
        <end position="157"/>
    </location>
</feature>
<accession>A0A7W6MK84</accession>
<proteinExistence type="predicted"/>
<evidence type="ECO:0000256" key="1">
    <source>
        <dbReference type="SAM" id="SignalP"/>
    </source>
</evidence>
<keyword evidence="4" id="KW-1185">Reference proteome</keyword>
<organism evidence="3 4">
    <name type="scientific">Aureimonas pseudogalii</name>
    <dbReference type="NCBI Taxonomy" id="1744844"/>
    <lineage>
        <taxon>Bacteria</taxon>
        <taxon>Pseudomonadati</taxon>
        <taxon>Pseudomonadota</taxon>
        <taxon>Alphaproteobacteria</taxon>
        <taxon>Hyphomicrobiales</taxon>
        <taxon>Aurantimonadaceae</taxon>
        <taxon>Aureimonas</taxon>
    </lineage>
</organism>
<dbReference type="AlphaFoldDB" id="A0A7W6MK84"/>
<reference evidence="3 4" key="1">
    <citation type="submission" date="2020-08" db="EMBL/GenBank/DDBJ databases">
        <title>Genomic Encyclopedia of Type Strains, Phase IV (KMG-IV): sequencing the most valuable type-strain genomes for metagenomic binning, comparative biology and taxonomic classification.</title>
        <authorList>
            <person name="Goeker M."/>
        </authorList>
    </citation>
    <scope>NUCLEOTIDE SEQUENCE [LARGE SCALE GENOMIC DNA]</scope>
    <source>
        <strain evidence="3 4">DSM 102238</strain>
    </source>
</reference>
<evidence type="ECO:0000259" key="2">
    <source>
        <dbReference type="Pfam" id="PF11412"/>
    </source>
</evidence>